<name>A0A2M9A9L2_9BACT</name>
<dbReference type="EMBL" id="PGEX01000001">
    <property type="protein sequence ID" value="PJJ42374.1"/>
    <property type="molecule type" value="Genomic_DNA"/>
</dbReference>
<proteinExistence type="predicted"/>
<dbReference type="GO" id="GO:0006355">
    <property type="term" value="P:regulation of DNA-templated transcription"/>
    <property type="evidence" value="ECO:0007669"/>
    <property type="project" value="InterPro"/>
</dbReference>
<evidence type="ECO:0000313" key="3">
    <source>
        <dbReference type="Proteomes" id="UP000231134"/>
    </source>
</evidence>
<dbReference type="RefSeq" id="WP_100426230.1">
    <property type="nucleotide sequence ID" value="NZ_PGEX01000001.1"/>
</dbReference>
<evidence type="ECO:0000313" key="2">
    <source>
        <dbReference type="EMBL" id="PJJ42374.1"/>
    </source>
</evidence>
<gene>
    <name evidence="2" type="ORF">BGX16_2400</name>
</gene>
<dbReference type="Gene3D" id="1.10.1220.10">
    <property type="entry name" value="Met repressor-like"/>
    <property type="match status" value="1"/>
</dbReference>
<keyword evidence="3" id="KW-1185">Reference proteome</keyword>
<accession>A0A2M9A9L2</accession>
<dbReference type="AlphaFoldDB" id="A0A2M9A9L2"/>
<dbReference type="InterPro" id="IPR002145">
    <property type="entry name" value="CopG"/>
</dbReference>
<evidence type="ECO:0000259" key="1">
    <source>
        <dbReference type="Pfam" id="PF01402"/>
    </source>
</evidence>
<reference evidence="2 3" key="1">
    <citation type="submission" date="2017-11" db="EMBL/GenBank/DDBJ databases">
        <title>Animal gut microbial communities from fecal samples from Wisconsin, USA.</title>
        <authorList>
            <person name="Neumann A."/>
        </authorList>
    </citation>
    <scope>NUCLEOTIDE SEQUENCE [LARGE SCALE GENOMIC DNA]</scope>
    <source>
        <strain evidence="2 3">UWS3</strain>
    </source>
</reference>
<dbReference type="SUPFAM" id="SSF47598">
    <property type="entry name" value="Ribbon-helix-helix"/>
    <property type="match status" value="1"/>
</dbReference>
<protein>
    <submittedName>
        <fullName evidence="2">Ribbon-helix-helix CopG family protein</fullName>
    </submittedName>
</protein>
<dbReference type="InterPro" id="IPR010985">
    <property type="entry name" value="Ribbon_hlx_hlx"/>
</dbReference>
<feature type="domain" description="Ribbon-helix-helix protein CopG" evidence="1">
    <location>
        <begin position="4"/>
        <end position="43"/>
    </location>
</feature>
<organism evidence="2 3">
    <name type="scientific">Hallerella succinigenes</name>
    <dbReference type="NCBI Taxonomy" id="1896222"/>
    <lineage>
        <taxon>Bacteria</taxon>
        <taxon>Pseudomonadati</taxon>
        <taxon>Fibrobacterota</taxon>
        <taxon>Fibrobacteria</taxon>
        <taxon>Fibrobacterales</taxon>
        <taxon>Fibrobacteraceae</taxon>
        <taxon>Hallerella</taxon>
    </lineage>
</organism>
<dbReference type="InterPro" id="IPR013321">
    <property type="entry name" value="Arc_rbn_hlx_hlx"/>
</dbReference>
<dbReference type="Pfam" id="PF01402">
    <property type="entry name" value="RHH_1"/>
    <property type="match status" value="1"/>
</dbReference>
<dbReference type="Proteomes" id="UP000231134">
    <property type="component" value="Unassembled WGS sequence"/>
</dbReference>
<comment type="caution">
    <text evidence="2">The sequence shown here is derived from an EMBL/GenBank/DDBJ whole genome shotgun (WGS) entry which is preliminary data.</text>
</comment>
<sequence>MADRVHIAVPAETAEKVKELAEKLDETKGKIVRMAVEEFAKKEKANG</sequence>